<keyword evidence="2" id="KW-0732">Signal</keyword>
<keyword evidence="4" id="KW-1185">Reference proteome</keyword>
<organism evidence="3 4">
    <name type="scientific">Pomacea canaliculata</name>
    <name type="common">Golden apple snail</name>
    <dbReference type="NCBI Taxonomy" id="400727"/>
    <lineage>
        <taxon>Eukaryota</taxon>
        <taxon>Metazoa</taxon>
        <taxon>Spiralia</taxon>
        <taxon>Lophotrochozoa</taxon>
        <taxon>Mollusca</taxon>
        <taxon>Gastropoda</taxon>
        <taxon>Caenogastropoda</taxon>
        <taxon>Architaenioglossa</taxon>
        <taxon>Ampullarioidea</taxon>
        <taxon>Ampullariidae</taxon>
        <taxon>Pomacea</taxon>
    </lineage>
</organism>
<dbReference type="AlphaFoldDB" id="A0A2T7PKZ5"/>
<sequence>MRVPTWSLLCSLLVAKLPHGEAVTSIVLHPTKTATTEAALIVVPGASISGEAYRPLGMAHIHTMSGKHSAGVSPKAVGGSADGLPPQHTQPPRATWCHQFRPRHASPAGHDVQQHLRRWSQLGSKYKGILLFASYLTRDMPLATYPLPVLTISGDLDGQTRITRIADEFELLREKGNEGGVYRCHHQRYLDQFLLLLQAARGHGGQNRSHVYSTPVIVMRGVNHAQFASGAMPKQVVTHDLTPEVTSQAAYTLIAKHTSAFLVATLRAPQAALAQARADWMQPTATP</sequence>
<feature type="region of interest" description="Disordered" evidence="1">
    <location>
        <begin position="69"/>
        <end position="94"/>
    </location>
</feature>
<evidence type="ECO:0000313" key="4">
    <source>
        <dbReference type="Proteomes" id="UP000245119"/>
    </source>
</evidence>
<name>A0A2T7PKZ5_POMCA</name>
<proteinExistence type="predicted"/>
<dbReference type="OrthoDB" id="188124at2759"/>
<accession>A0A2T7PKZ5</accession>
<evidence type="ECO:0000313" key="3">
    <source>
        <dbReference type="EMBL" id="PVD34105.1"/>
    </source>
</evidence>
<protein>
    <submittedName>
        <fullName evidence="3">Uncharacterized protein</fullName>
    </submittedName>
</protein>
<dbReference type="Proteomes" id="UP000245119">
    <property type="component" value="Linkage Group LG3"/>
</dbReference>
<feature type="chain" id="PRO_5015730368" evidence="2">
    <location>
        <begin position="23"/>
        <end position="287"/>
    </location>
</feature>
<evidence type="ECO:0000256" key="2">
    <source>
        <dbReference type="SAM" id="SignalP"/>
    </source>
</evidence>
<gene>
    <name evidence="3" type="ORF">C0Q70_05368</name>
</gene>
<comment type="caution">
    <text evidence="3">The sequence shown here is derived from an EMBL/GenBank/DDBJ whole genome shotgun (WGS) entry which is preliminary data.</text>
</comment>
<evidence type="ECO:0000256" key="1">
    <source>
        <dbReference type="SAM" id="MobiDB-lite"/>
    </source>
</evidence>
<dbReference type="EMBL" id="PZQS01000003">
    <property type="protein sequence ID" value="PVD34105.1"/>
    <property type="molecule type" value="Genomic_DNA"/>
</dbReference>
<feature type="signal peptide" evidence="2">
    <location>
        <begin position="1"/>
        <end position="22"/>
    </location>
</feature>
<reference evidence="3 4" key="1">
    <citation type="submission" date="2018-04" db="EMBL/GenBank/DDBJ databases">
        <title>The genome of golden apple snail Pomacea canaliculata provides insight into stress tolerance and invasive adaptation.</title>
        <authorList>
            <person name="Liu C."/>
            <person name="Liu B."/>
            <person name="Ren Y."/>
            <person name="Zhang Y."/>
            <person name="Wang H."/>
            <person name="Li S."/>
            <person name="Jiang F."/>
            <person name="Yin L."/>
            <person name="Zhang G."/>
            <person name="Qian W."/>
            <person name="Fan W."/>
        </authorList>
    </citation>
    <scope>NUCLEOTIDE SEQUENCE [LARGE SCALE GENOMIC DNA]</scope>
    <source>
        <strain evidence="3">SZHN2017</strain>
        <tissue evidence="3">Muscle</tissue>
    </source>
</reference>